<keyword evidence="1" id="KW-1133">Transmembrane helix</keyword>
<evidence type="ECO:0000313" key="3">
    <source>
        <dbReference type="Proteomes" id="UP000195305"/>
    </source>
</evidence>
<comment type="caution">
    <text evidence="2">The sequence shown here is derived from an EMBL/GenBank/DDBJ whole genome shotgun (WGS) entry which is preliminary data.</text>
</comment>
<dbReference type="AlphaFoldDB" id="A0A1Y4SU63"/>
<protein>
    <submittedName>
        <fullName evidence="2">Uncharacterized protein</fullName>
    </submittedName>
</protein>
<evidence type="ECO:0000313" key="2">
    <source>
        <dbReference type="EMBL" id="OUQ33446.1"/>
    </source>
</evidence>
<feature type="transmembrane region" description="Helical" evidence="1">
    <location>
        <begin position="20"/>
        <end position="41"/>
    </location>
</feature>
<keyword evidence="1" id="KW-0472">Membrane</keyword>
<dbReference type="Proteomes" id="UP000195305">
    <property type="component" value="Unassembled WGS sequence"/>
</dbReference>
<accession>A0A1Y4SU63</accession>
<organism evidence="2 3">
    <name type="scientific">Massilimicrobiota timonensis</name>
    <dbReference type="NCBI Taxonomy" id="1776392"/>
    <lineage>
        <taxon>Bacteria</taxon>
        <taxon>Bacillati</taxon>
        <taxon>Bacillota</taxon>
        <taxon>Erysipelotrichia</taxon>
        <taxon>Erysipelotrichales</taxon>
        <taxon>Erysipelotrichaceae</taxon>
        <taxon>Massilimicrobiota</taxon>
    </lineage>
</organism>
<sequence>MIKSLYMIFKILARKHIKLFSFFLLLYVNITIFGNLFSILYKNSLYFFIEKKKDIVTLSKKEYNFFNYKKGDFYGN</sequence>
<proteinExistence type="predicted"/>
<keyword evidence="1" id="KW-0812">Transmembrane</keyword>
<gene>
    <name evidence="2" type="ORF">B5E75_10205</name>
</gene>
<dbReference type="EMBL" id="NFLJ01000030">
    <property type="protein sequence ID" value="OUQ33446.1"/>
    <property type="molecule type" value="Genomic_DNA"/>
</dbReference>
<evidence type="ECO:0000256" key="1">
    <source>
        <dbReference type="SAM" id="Phobius"/>
    </source>
</evidence>
<name>A0A1Y4SU63_9FIRM</name>
<keyword evidence="3" id="KW-1185">Reference proteome</keyword>
<reference evidence="2 3" key="1">
    <citation type="journal article" date="2018" name="BMC Genomics">
        <title>Whole genome sequencing and function prediction of 133 gut anaerobes isolated from chicken caecum in pure cultures.</title>
        <authorList>
            <person name="Medvecky M."/>
            <person name="Cejkova D."/>
            <person name="Polansky O."/>
            <person name="Karasova D."/>
            <person name="Kubasova T."/>
            <person name="Cizek A."/>
            <person name="Rychlik I."/>
        </authorList>
    </citation>
    <scope>NUCLEOTIDE SEQUENCE [LARGE SCALE GENOMIC DNA]</scope>
    <source>
        <strain evidence="2 3">An13</strain>
    </source>
</reference>